<dbReference type="InterPro" id="IPR054612">
    <property type="entry name" value="Phage_capsid-like_C"/>
</dbReference>
<dbReference type="Gene3D" id="3.30.2320.10">
    <property type="entry name" value="hypothetical protein PF0899 domain"/>
    <property type="match status" value="1"/>
</dbReference>
<reference evidence="4" key="1">
    <citation type="submission" date="2016-10" db="EMBL/GenBank/DDBJ databases">
        <authorList>
            <person name="Varghese N."/>
            <person name="Submissions S."/>
        </authorList>
    </citation>
    <scope>NUCLEOTIDE SEQUENCE [LARGE SCALE GENOMIC DNA]</scope>
    <source>
        <strain evidence="4">DSM 44654</strain>
    </source>
</reference>
<name>A0A1H5R7K3_9PSEU</name>
<dbReference type="Gene3D" id="3.30.2400.10">
    <property type="entry name" value="Major capsid protein gp5"/>
    <property type="match status" value="1"/>
</dbReference>
<evidence type="ECO:0000259" key="2">
    <source>
        <dbReference type="Pfam" id="PF05065"/>
    </source>
</evidence>
<dbReference type="NCBIfam" id="TIGR01554">
    <property type="entry name" value="major_cap_HK97"/>
    <property type="match status" value="1"/>
</dbReference>
<dbReference type="Pfam" id="PF05065">
    <property type="entry name" value="Phage_capsid"/>
    <property type="match status" value="1"/>
</dbReference>
<dbReference type="AlphaFoldDB" id="A0A1H5R7K3"/>
<organism evidence="3 4">
    <name type="scientific">Amycolatopsis pretoriensis</name>
    <dbReference type="NCBI Taxonomy" id="218821"/>
    <lineage>
        <taxon>Bacteria</taxon>
        <taxon>Bacillati</taxon>
        <taxon>Actinomycetota</taxon>
        <taxon>Actinomycetes</taxon>
        <taxon>Pseudonocardiales</taxon>
        <taxon>Pseudonocardiaceae</taxon>
        <taxon>Amycolatopsis</taxon>
    </lineage>
</organism>
<sequence>MPEEKNTRLVELRNRLKDLDAKILHLAEKESILTPDEEQRWDDLTVERETILPEYEKLEERAARAAQIRNKTYRQISGLPDAKKPTDEWFGVDVRTMDWRTARDGALRVLEDRDSNHMLNAHQADLLDNRVRSAGYTELARRILVTENEHYRSAFHKKMTRGNDAVLTPEESIAMLRYEEYRAASEGTTTAGGFAIPVFIDPSVILTDQETDNPFLSIARQVDVNTNAWKGVSAAGVSWSFDAEATAVSDDSITIAQPSVTVFTARGFIPYSIEIGEDWPGFQSEMARLLAEGYDELLIDKFSRGSGSGEPRGILTALGAASGSQVVSTTDGAFGQEDIYKTWKSLPQKYRRKASWMMSVDINNRIRQFGAANVYHAATVTLPAGAAEVLFNKPVYESPYFPDFTGTTGVENRCVVGDFSNYVIARRTGMNVELVPQLFDVTNNRPTGQRGWFAYARIGGNSVNDAAFRLLQNQ</sequence>
<dbReference type="InterPro" id="IPR024455">
    <property type="entry name" value="Phage_capsid"/>
</dbReference>
<dbReference type="EMBL" id="FNUJ01000007">
    <property type="protein sequence ID" value="SEF34386.1"/>
    <property type="molecule type" value="Genomic_DNA"/>
</dbReference>
<dbReference type="STRING" id="218821.SAMN05421837_107357"/>
<gene>
    <name evidence="3" type="ORF">SAMN05421837_107357</name>
</gene>
<protein>
    <submittedName>
        <fullName evidence="3">Phage major capsid protein, HK97 family</fullName>
    </submittedName>
</protein>
<dbReference type="SUPFAM" id="SSF56563">
    <property type="entry name" value="Major capsid protein gp5"/>
    <property type="match status" value="1"/>
</dbReference>
<evidence type="ECO:0000256" key="1">
    <source>
        <dbReference type="ARBA" id="ARBA00004328"/>
    </source>
</evidence>
<evidence type="ECO:0000313" key="4">
    <source>
        <dbReference type="Proteomes" id="UP000198878"/>
    </source>
</evidence>
<proteinExistence type="predicted"/>
<accession>A0A1H5R7K3</accession>
<comment type="subcellular location">
    <subcellularLocation>
        <location evidence="1">Virion</location>
    </subcellularLocation>
</comment>
<keyword evidence="4" id="KW-1185">Reference proteome</keyword>
<dbReference type="Proteomes" id="UP000198878">
    <property type="component" value="Unassembled WGS sequence"/>
</dbReference>
<feature type="domain" description="Phage capsid-like C-terminal" evidence="2">
    <location>
        <begin position="192"/>
        <end position="472"/>
    </location>
</feature>
<dbReference type="RefSeq" id="WP_091389784.1">
    <property type="nucleotide sequence ID" value="NZ_FNUJ01000007.1"/>
</dbReference>
<evidence type="ECO:0000313" key="3">
    <source>
        <dbReference type="EMBL" id="SEF34386.1"/>
    </source>
</evidence>